<name>I6CQ25_SHIFL</name>
<feature type="domain" description="Lambda-like tail fibre protein N-terminal" evidence="1">
    <location>
        <begin position="1"/>
        <end position="118"/>
    </location>
</feature>
<accession>I6CQ25</accession>
<proteinExistence type="predicted"/>
<evidence type="ECO:0000313" key="2">
    <source>
        <dbReference type="EMBL" id="EIQ21617.1"/>
    </source>
</evidence>
<dbReference type="InterPro" id="IPR013609">
    <property type="entry name" value="Stf-like_N"/>
</dbReference>
<gene>
    <name evidence="2" type="ORF">SFK315_2091</name>
</gene>
<dbReference type="Pfam" id="PF08400">
    <property type="entry name" value="phage_tail_N"/>
    <property type="match status" value="1"/>
</dbReference>
<comment type="caution">
    <text evidence="2">The sequence shown here is derived from an EMBL/GenBank/DDBJ whole genome shotgun (WGS) entry which is preliminary data.</text>
</comment>
<dbReference type="PATRIC" id="fig|766150.3.peg.2047"/>
<dbReference type="Proteomes" id="UP000005407">
    <property type="component" value="Unassembled WGS sequence"/>
</dbReference>
<dbReference type="AlphaFoldDB" id="I6CQ25"/>
<evidence type="ECO:0000313" key="3">
    <source>
        <dbReference type="Proteomes" id="UP000005407"/>
    </source>
</evidence>
<sequence>MTVKISGVLKDGTGKPVQNCTIQLKAKRNSTTVVVNTLASENPDEAGRYSMDVEYGQYSVILLMEGFPPSHAGTITVYEDSQPGTLNDFLGAMTEDDARPEALRRFELMVEEVVRNGGGEECRRGGDVSEECRHISQSGRRERCKC</sequence>
<dbReference type="InterPro" id="IPR008969">
    <property type="entry name" value="CarboxyPept-like_regulatory"/>
</dbReference>
<reference evidence="2 3" key="1">
    <citation type="submission" date="2012-03" db="EMBL/GenBank/DDBJ databases">
        <authorList>
            <person name="Rasko D."/>
            <person name="Redman J."/>
            <person name="Daugherty S.C."/>
            <person name="Tallon L."/>
            <person name="Sadzewicz L."/>
            <person name="Jones K."/>
            <person name="Santana-Cruz I."/>
            <person name="Liu X."/>
        </authorList>
    </citation>
    <scope>NUCLEOTIDE SEQUENCE [LARGE SCALE GENOMIC DNA]</scope>
    <source>
        <strain evidence="2 3">K-315</strain>
    </source>
</reference>
<evidence type="ECO:0000259" key="1">
    <source>
        <dbReference type="Pfam" id="PF08400"/>
    </source>
</evidence>
<dbReference type="SUPFAM" id="SSF49464">
    <property type="entry name" value="Carboxypeptidase regulatory domain-like"/>
    <property type="match status" value="1"/>
</dbReference>
<organism evidence="2 3">
    <name type="scientific">Shigella flexneri K-315</name>
    <dbReference type="NCBI Taxonomy" id="766150"/>
    <lineage>
        <taxon>Bacteria</taxon>
        <taxon>Pseudomonadati</taxon>
        <taxon>Pseudomonadota</taxon>
        <taxon>Gammaproteobacteria</taxon>
        <taxon>Enterobacterales</taxon>
        <taxon>Enterobacteriaceae</taxon>
        <taxon>Shigella</taxon>
    </lineage>
</organism>
<protein>
    <submittedName>
        <fullName evidence="2">Prophage tail fiber family protein</fullName>
    </submittedName>
</protein>
<dbReference type="EMBL" id="AKMY01000038">
    <property type="protein sequence ID" value="EIQ21617.1"/>
    <property type="molecule type" value="Genomic_DNA"/>
</dbReference>
<dbReference type="Gene3D" id="2.60.40.1120">
    <property type="entry name" value="Carboxypeptidase-like, regulatory domain"/>
    <property type="match status" value="1"/>
</dbReference>